<feature type="transmembrane region" description="Helical" evidence="3">
    <location>
        <begin position="164"/>
        <end position="186"/>
    </location>
</feature>
<reference evidence="5" key="1">
    <citation type="journal article" date="2023" name="Proc. Natl. Acad. Sci. U.S.A.">
        <title>Genomic and structural basis for evolution of tropane alkaloid biosynthesis.</title>
        <authorList>
            <person name="Wanga Y.-J."/>
            <person name="Taina T."/>
            <person name="Yua J.-Y."/>
            <person name="Lia J."/>
            <person name="Xua B."/>
            <person name="Chenc J."/>
            <person name="D'Auriad J.C."/>
            <person name="Huanga J.-P."/>
            <person name="Huanga S.-X."/>
        </authorList>
    </citation>
    <scope>NUCLEOTIDE SEQUENCE [LARGE SCALE GENOMIC DNA]</scope>
    <source>
        <strain evidence="5">cv. KIB-2019</strain>
    </source>
</reference>
<dbReference type="Proteomes" id="UP001152561">
    <property type="component" value="Unassembled WGS sequence"/>
</dbReference>
<feature type="transmembrane region" description="Helical" evidence="3">
    <location>
        <begin position="138"/>
        <end position="157"/>
    </location>
</feature>
<keyword evidence="5" id="KW-1185">Reference proteome</keyword>
<proteinExistence type="predicted"/>
<dbReference type="GO" id="GO:0016125">
    <property type="term" value="P:sterol metabolic process"/>
    <property type="evidence" value="ECO:0007669"/>
    <property type="project" value="TreeGrafter"/>
</dbReference>
<keyword evidence="2" id="KW-0408">Iron</keyword>
<dbReference type="GO" id="GO:0010268">
    <property type="term" value="P:brassinosteroid homeostasis"/>
    <property type="evidence" value="ECO:0007669"/>
    <property type="project" value="TreeGrafter"/>
</dbReference>
<dbReference type="PANTHER" id="PTHR24286">
    <property type="entry name" value="CYTOCHROME P450 26"/>
    <property type="match status" value="1"/>
</dbReference>
<keyword evidence="3" id="KW-0472">Membrane</keyword>
<evidence type="ECO:0000256" key="1">
    <source>
        <dbReference type="ARBA" id="ARBA00022723"/>
    </source>
</evidence>
<dbReference type="EMBL" id="JAJAGQ010000011">
    <property type="protein sequence ID" value="KAJ8550211.1"/>
    <property type="molecule type" value="Genomic_DNA"/>
</dbReference>
<sequence>MSISSSCCHPHFYLRLRLLMLTKIRNLSKSLNLISQKLTPITQEENLELKQQKISCCEDYTWTDYMSLPFAQNVLSETLRLANIISLEESSQRCQNQRHMIPKGWCVLASFTSVHMDEENYENPYNFDPSIWETFHHIIYMNKLIVLVALWVIYLTIDVNRPIIVCNLVAVLTLMCLIFELCNYTWVYLNFEVRRFEFTCQDADSEGSIQVDNLVVI</sequence>
<dbReference type="PANTHER" id="PTHR24286:SF254">
    <property type="entry name" value="3-EPI-6-DEOXOCATHASTERONE 23-MONOOXYGENASE CYP90C1"/>
    <property type="match status" value="1"/>
</dbReference>
<dbReference type="Pfam" id="PF00067">
    <property type="entry name" value="p450"/>
    <property type="match status" value="1"/>
</dbReference>
<dbReference type="GO" id="GO:0020037">
    <property type="term" value="F:heme binding"/>
    <property type="evidence" value="ECO:0007669"/>
    <property type="project" value="InterPro"/>
</dbReference>
<dbReference type="GO" id="GO:0016709">
    <property type="term" value="F:oxidoreductase activity, acting on paired donors, with incorporation or reduction of molecular oxygen, NAD(P)H as one donor, and incorporation of one atom of oxygen"/>
    <property type="evidence" value="ECO:0007669"/>
    <property type="project" value="TreeGrafter"/>
</dbReference>
<dbReference type="InterPro" id="IPR036396">
    <property type="entry name" value="Cyt_P450_sf"/>
</dbReference>
<dbReference type="AlphaFoldDB" id="A0A9Q1M6I3"/>
<dbReference type="GO" id="GO:0016132">
    <property type="term" value="P:brassinosteroid biosynthetic process"/>
    <property type="evidence" value="ECO:0007669"/>
    <property type="project" value="TreeGrafter"/>
</dbReference>
<dbReference type="InterPro" id="IPR001128">
    <property type="entry name" value="Cyt_P450"/>
</dbReference>
<name>A0A9Q1M6I3_9SOLA</name>
<dbReference type="OrthoDB" id="3945418at2759"/>
<protein>
    <submittedName>
        <fullName evidence="4">Uncharacterized protein</fullName>
    </submittedName>
</protein>
<evidence type="ECO:0000313" key="4">
    <source>
        <dbReference type="EMBL" id="KAJ8550211.1"/>
    </source>
</evidence>
<accession>A0A9Q1M6I3</accession>
<dbReference type="GO" id="GO:0005506">
    <property type="term" value="F:iron ion binding"/>
    <property type="evidence" value="ECO:0007669"/>
    <property type="project" value="InterPro"/>
</dbReference>
<comment type="caution">
    <text evidence="4">The sequence shown here is derived from an EMBL/GenBank/DDBJ whole genome shotgun (WGS) entry which is preliminary data.</text>
</comment>
<organism evidence="4 5">
    <name type="scientific">Anisodus acutangulus</name>
    <dbReference type="NCBI Taxonomy" id="402998"/>
    <lineage>
        <taxon>Eukaryota</taxon>
        <taxon>Viridiplantae</taxon>
        <taxon>Streptophyta</taxon>
        <taxon>Embryophyta</taxon>
        <taxon>Tracheophyta</taxon>
        <taxon>Spermatophyta</taxon>
        <taxon>Magnoliopsida</taxon>
        <taxon>eudicotyledons</taxon>
        <taxon>Gunneridae</taxon>
        <taxon>Pentapetalae</taxon>
        <taxon>asterids</taxon>
        <taxon>lamiids</taxon>
        <taxon>Solanales</taxon>
        <taxon>Solanaceae</taxon>
        <taxon>Solanoideae</taxon>
        <taxon>Hyoscyameae</taxon>
        <taxon>Anisodus</taxon>
    </lineage>
</organism>
<evidence type="ECO:0000256" key="3">
    <source>
        <dbReference type="SAM" id="Phobius"/>
    </source>
</evidence>
<evidence type="ECO:0000256" key="2">
    <source>
        <dbReference type="ARBA" id="ARBA00023004"/>
    </source>
</evidence>
<dbReference type="SUPFAM" id="SSF48264">
    <property type="entry name" value="Cytochrome P450"/>
    <property type="match status" value="1"/>
</dbReference>
<dbReference type="Gene3D" id="1.10.630.10">
    <property type="entry name" value="Cytochrome P450"/>
    <property type="match status" value="1"/>
</dbReference>
<keyword evidence="3" id="KW-0812">Transmembrane</keyword>
<gene>
    <name evidence="4" type="ORF">K7X08_034137</name>
</gene>
<evidence type="ECO:0000313" key="5">
    <source>
        <dbReference type="Proteomes" id="UP001152561"/>
    </source>
</evidence>
<keyword evidence="3" id="KW-1133">Transmembrane helix</keyword>
<keyword evidence="1" id="KW-0479">Metal-binding</keyword>